<dbReference type="InterPro" id="IPR027417">
    <property type="entry name" value="P-loop_NTPase"/>
</dbReference>
<keyword evidence="2" id="KW-1185">Reference proteome</keyword>
<proteinExistence type="predicted"/>
<evidence type="ECO:0000313" key="2">
    <source>
        <dbReference type="Proteomes" id="UP000193411"/>
    </source>
</evidence>
<protein>
    <recommendedName>
        <fullName evidence="3">Helicase C-terminal domain-containing protein</fullName>
    </recommendedName>
</protein>
<dbReference type="EMBL" id="MCFL01000016">
    <property type="protein sequence ID" value="ORZ36655.1"/>
    <property type="molecule type" value="Genomic_DNA"/>
</dbReference>
<name>A0A1Y2HPW9_9FUNG</name>
<sequence length="54" mass="5978">TVVMCDVDWNPHGGLQTTARAHRIGQTRPLLAYKLLASGLVEHKMLPTGRLKLI</sequence>
<evidence type="ECO:0000313" key="1">
    <source>
        <dbReference type="EMBL" id="ORZ36655.1"/>
    </source>
</evidence>
<dbReference type="Proteomes" id="UP000193411">
    <property type="component" value="Unassembled WGS sequence"/>
</dbReference>
<evidence type="ECO:0008006" key="3">
    <source>
        <dbReference type="Google" id="ProtNLM"/>
    </source>
</evidence>
<organism evidence="1 2">
    <name type="scientific">Catenaria anguillulae PL171</name>
    <dbReference type="NCBI Taxonomy" id="765915"/>
    <lineage>
        <taxon>Eukaryota</taxon>
        <taxon>Fungi</taxon>
        <taxon>Fungi incertae sedis</taxon>
        <taxon>Blastocladiomycota</taxon>
        <taxon>Blastocladiomycetes</taxon>
        <taxon>Blastocladiales</taxon>
        <taxon>Catenariaceae</taxon>
        <taxon>Catenaria</taxon>
    </lineage>
</organism>
<dbReference type="STRING" id="765915.A0A1Y2HPW9"/>
<dbReference type="AlphaFoldDB" id="A0A1Y2HPW9"/>
<reference evidence="1 2" key="1">
    <citation type="submission" date="2016-07" db="EMBL/GenBank/DDBJ databases">
        <title>Pervasive Adenine N6-methylation of Active Genes in Fungi.</title>
        <authorList>
            <consortium name="DOE Joint Genome Institute"/>
            <person name="Mondo S.J."/>
            <person name="Dannebaum R.O."/>
            <person name="Kuo R.C."/>
            <person name="Labutti K."/>
            <person name="Haridas S."/>
            <person name="Kuo A."/>
            <person name="Salamov A."/>
            <person name="Ahrendt S.R."/>
            <person name="Lipzen A."/>
            <person name="Sullivan W."/>
            <person name="Andreopoulos W.B."/>
            <person name="Clum A."/>
            <person name="Lindquist E."/>
            <person name="Daum C."/>
            <person name="Ramamoorthy G.K."/>
            <person name="Gryganskyi A."/>
            <person name="Culley D."/>
            <person name="Magnuson J.K."/>
            <person name="James T.Y."/>
            <person name="O'Malley M.A."/>
            <person name="Stajich J.E."/>
            <person name="Spatafora J.W."/>
            <person name="Visel A."/>
            <person name="Grigoriev I.V."/>
        </authorList>
    </citation>
    <scope>NUCLEOTIDE SEQUENCE [LARGE SCALE GENOMIC DNA]</scope>
    <source>
        <strain evidence="1 2">PL171</strain>
    </source>
</reference>
<gene>
    <name evidence="1" type="ORF">BCR44DRAFT_104905</name>
</gene>
<comment type="caution">
    <text evidence="1">The sequence shown here is derived from an EMBL/GenBank/DDBJ whole genome shotgun (WGS) entry which is preliminary data.</text>
</comment>
<dbReference type="OrthoDB" id="448448at2759"/>
<feature type="non-terminal residue" evidence="1">
    <location>
        <position position="1"/>
    </location>
</feature>
<feature type="non-terminal residue" evidence="1">
    <location>
        <position position="54"/>
    </location>
</feature>
<dbReference type="Gene3D" id="3.40.50.300">
    <property type="entry name" value="P-loop containing nucleotide triphosphate hydrolases"/>
    <property type="match status" value="1"/>
</dbReference>
<accession>A0A1Y2HPW9</accession>
<dbReference type="SUPFAM" id="SSF52540">
    <property type="entry name" value="P-loop containing nucleoside triphosphate hydrolases"/>
    <property type="match status" value="1"/>
</dbReference>
<dbReference type="PANTHER" id="PTHR10799">
    <property type="entry name" value="SNF2/RAD54 HELICASE FAMILY"/>
    <property type="match status" value="1"/>
</dbReference>